<dbReference type="Proteomes" id="UP000315471">
    <property type="component" value="Unassembled WGS sequence"/>
</dbReference>
<proteinExistence type="predicted"/>
<evidence type="ECO:0000313" key="3">
    <source>
        <dbReference type="Proteomes" id="UP000315471"/>
    </source>
</evidence>
<reference evidence="2 3" key="1">
    <citation type="submission" date="2019-02" db="EMBL/GenBank/DDBJ databases">
        <title>Deep-cultivation of Planctomycetes and their phenomic and genomic characterization uncovers novel biology.</title>
        <authorList>
            <person name="Wiegand S."/>
            <person name="Jogler M."/>
            <person name="Boedeker C."/>
            <person name="Pinto D."/>
            <person name="Vollmers J."/>
            <person name="Rivas-Marin E."/>
            <person name="Kohn T."/>
            <person name="Peeters S.H."/>
            <person name="Heuer A."/>
            <person name="Rast P."/>
            <person name="Oberbeckmann S."/>
            <person name="Bunk B."/>
            <person name="Jeske O."/>
            <person name="Meyerdierks A."/>
            <person name="Storesund J.E."/>
            <person name="Kallscheuer N."/>
            <person name="Luecker S."/>
            <person name="Lage O.M."/>
            <person name="Pohl T."/>
            <person name="Merkel B.J."/>
            <person name="Hornburger P."/>
            <person name="Mueller R.-W."/>
            <person name="Bruemmer F."/>
            <person name="Labrenz M."/>
            <person name="Spormann A.M."/>
            <person name="Op Den Camp H."/>
            <person name="Overmann J."/>
            <person name="Amann R."/>
            <person name="Jetten M.S.M."/>
            <person name="Mascher T."/>
            <person name="Medema M.H."/>
            <person name="Devos D.P."/>
            <person name="Kaster A.-K."/>
            <person name="Ovreas L."/>
            <person name="Rohde M."/>
            <person name="Galperin M.Y."/>
            <person name="Jogler C."/>
        </authorList>
    </citation>
    <scope>NUCLEOTIDE SEQUENCE [LARGE SCALE GENOMIC DNA]</scope>
    <source>
        <strain evidence="2 3">Q31b</strain>
    </source>
</reference>
<dbReference type="EMBL" id="SJPY01000006">
    <property type="protein sequence ID" value="TWU39118.1"/>
    <property type="molecule type" value="Genomic_DNA"/>
</dbReference>
<sequence>MNQMNETSEAKQTSETICVLIPLTIDNGRALVGRVQHDIPAGSLLAIAKATDLRPWLVRVIEQPNDESGLAIRSLHIDVGPPPGNWATKEPRPAVDTSEIGSER</sequence>
<dbReference type="AlphaFoldDB" id="A0A5C6DQT6"/>
<accession>A0A5C6DQT6</accession>
<gene>
    <name evidence="2" type="ORF">Q31b_42010</name>
</gene>
<evidence type="ECO:0000313" key="2">
    <source>
        <dbReference type="EMBL" id="TWU39118.1"/>
    </source>
</evidence>
<keyword evidence="3" id="KW-1185">Reference proteome</keyword>
<feature type="region of interest" description="Disordered" evidence="1">
    <location>
        <begin position="81"/>
        <end position="104"/>
    </location>
</feature>
<comment type="caution">
    <text evidence="2">The sequence shown here is derived from an EMBL/GenBank/DDBJ whole genome shotgun (WGS) entry which is preliminary data.</text>
</comment>
<evidence type="ECO:0000256" key="1">
    <source>
        <dbReference type="SAM" id="MobiDB-lite"/>
    </source>
</evidence>
<name>A0A5C6DQT6_9BACT</name>
<protein>
    <submittedName>
        <fullName evidence="2">Uncharacterized protein</fullName>
    </submittedName>
</protein>
<organism evidence="2 3">
    <name type="scientific">Novipirellula aureliae</name>
    <dbReference type="NCBI Taxonomy" id="2527966"/>
    <lineage>
        <taxon>Bacteria</taxon>
        <taxon>Pseudomonadati</taxon>
        <taxon>Planctomycetota</taxon>
        <taxon>Planctomycetia</taxon>
        <taxon>Pirellulales</taxon>
        <taxon>Pirellulaceae</taxon>
        <taxon>Novipirellula</taxon>
    </lineage>
</organism>